<dbReference type="InParanoid" id="A0A165GQ66"/>
<feature type="domain" description="Protein kinase" evidence="10">
    <location>
        <begin position="66"/>
        <end position="312"/>
    </location>
</feature>
<dbReference type="RefSeq" id="XP_018188016.1">
    <property type="nucleotide sequence ID" value="XM_018336130.1"/>
</dbReference>
<dbReference type="GeneID" id="28901267"/>
<evidence type="ECO:0000256" key="2">
    <source>
        <dbReference type="ARBA" id="ARBA00022527"/>
    </source>
</evidence>
<gene>
    <name evidence="11" type="ORF">L228DRAFT_283608</name>
</gene>
<dbReference type="GO" id="GO:0000245">
    <property type="term" value="P:spliceosomal complex assembly"/>
    <property type="evidence" value="ECO:0007669"/>
    <property type="project" value="TreeGrafter"/>
</dbReference>
<keyword evidence="3" id="KW-0808">Transferase</keyword>
<dbReference type="GO" id="GO:0005524">
    <property type="term" value="F:ATP binding"/>
    <property type="evidence" value="ECO:0007669"/>
    <property type="project" value="UniProtKB-UniRule"/>
</dbReference>
<dbReference type="PROSITE" id="PS00107">
    <property type="entry name" value="PROTEIN_KINASE_ATP"/>
    <property type="match status" value="1"/>
</dbReference>
<keyword evidence="6 9" id="KW-0067">ATP-binding</keyword>
<dbReference type="EMBL" id="KV407459">
    <property type="protein sequence ID" value="KZF22461.1"/>
    <property type="molecule type" value="Genomic_DNA"/>
</dbReference>
<evidence type="ECO:0000256" key="5">
    <source>
        <dbReference type="ARBA" id="ARBA00022777"/>
    </source>
</evidence>
<dbReference type="PROSITE" id="PS50011">
    <property type="entry name" value="PROTEIN_KINASE_DOM"/>
    <property type="match status" value="1"/>
</dbReference>
<dbReference type="Pfam" id="PF00069">
    <property type="entry name" value="Pkinase"/>
    <property type="match status" value="1"/>
</dbReference>
<keyword evidence="12" id="KW-1185">Reference proteome</keyword>
<evidence type="ECO:0000256" key="7">
    <source>
        <dbReference type="ARBA" id="ARBA00047899"/>
    </source>
</evidence>
<evidence type="ECO:0000256" key="9">
    <source>
        <dbReference type="PROSITE-ProRule" id="PRU10141"/>
    </source>
</evidence>
<dbReference type="EC" id="2.7.11.1" evidence="1"/>
<organism evidence="11 12">
    <name type="scientific">Xylona heveae (strain CBS 132557 / TC161)</name>
    <dbReference type="NCBI Taxonomy" id="1328760"/>
    <lineage>
        <taxon>Eukaryota</taxon>
        <taxon>Fungi</taxon>
        <taxon>Dikarya</taxon>
        <taxon>Ascomycota</taxon>
        <taxon>Pezizomycotina</taxon>
        <taxon>Xylonomycetes</taxon>
        <taxon>Xylonales</taxon>
        <taxon>Xylonaceae</taxon>
        <taxon>Xylona</taxon>
    </lineage>
</organism>
<dbReference type="Gene3D" id="3.30.200.20">
    <property type="entry name" value="Phosphorylase Kinase, domain 1"/>
    <property type="match status" value="1"/>
</dbReference>
<comment type="catalytic activity">
    <reaction evidence="8">
        <text>L-seryl-[protein] + ATP = O-phospho-L-seryl-[protein] + ADP + H(+)</text>
        <dbReference type="Rhea" id="RHEA:17989"/>
        <dbReference type="Rhea" id="RHEA-COMP:9863"/>
        <dbReference type="Rhea" id="RHEA-COMP:11604"/>
        <dbReference type="ChEBI" id="CHEBI:15378"/>
        <dbReference type="ChEBI" id="CHEBI:29999"/>
        <dbReference type="ChEBI" id="CHEBI:30616"/>
        <dbReference type="ChEBI" id="CHEBI:83421"/>
        <dbReference type="ChEBI" id="CHEBI:456216"/>
        <dbReference type="EC" id="2.7.11.1"/>
    </reaction>
</comment>
<dbReference type="Gene3D" id="1.10.510.10">
    <property type="entry name" value="Transferase(Phosphotransferase) domain 1"/>
    <property type="match status" value="1"/>
</dbReference>
<reference evidence="11 12" key="1">
    <citation type="journal article" date="2016" name="Fungal Biol.">
        <title>The genome of Xylona heveae provides a window into fungal endophytism.</title>
        <authorList>
            <person name="Gazis R."/>
            <person name="Kuo A."/>
            <person name="Riley R."/>
            <person name="LaButti K."/>
            <person name="Lipzen A."/>
            <person name="Lin J."/>
            <person name="Amirebrahimi M."/>
            <person name="Hesse C.N."/>
            <person name="Spatafora J.W."/>
            <person name="Henrissat B."/>
            <person name="Hainaut M."/>
            <person name="Grigoriev I.V."/>
            <person name="Hibbett D.S."/>
        </authorList>
    </citation>
    <scope>NUCLEOTIDE SEQUENCE [LARGE SCALE GENOMIC DNA]</scope>
    <source>
        <strain evidence="11 12">TC161</strain>
    </source>
</reference>
<accession>A0A165GQ66</accession>
<evidence type="ECO:0000256" key="4">
    <source>
        <dbReference type="ARBA" id="ARBA00022741"/>
    </source>
</evidence>
<proteinExistence type="predicted"/>
<sequence>MQPPMDATEALLRRVQRPLSTEFETRSSDNLSYLHHTSTLSENLDLYRPGGYHPVSLGDTFKNGRYRVAHKLGWGGFSIVWVARDNLPEEWVALKIHTAETTLRSHELSTLQSMQQHGASPYIVRLLDSFDHIGPNGSHQCLVFELLGPSVNHILADYNEEGVRLEIETILKLTKQLLQAISFLHRQGYAHGDISGNNVVFTASELKYLSEEALCDIIGHPQLGSISRNDGTPLGPSMPKYLVERAEWDEWIDDDEADLRLIDWGEAFKHGAEPPKLAQPFDLKAPETIFTDNFDYRLDLWRAGCVVRFAFF</sequence>
<keyword evidence="2" id="KW-0723">Serine/threonine-protein kinase</keyword>
<keyword evidence="4 9" id="KW-0547">Nucleotide-binding</keyword>
<evidence type="ECO:0000256" key="1">
    <source>
        <dbReference type="ARBA" id="ARBA00012513"/>
    </source>
</evidence>
<dbReference type="GO" id="GO:0004674">
    <property type="term" value="F:protein serine/threonine kinase activity"/>
    <property type="evidence" value="ECO:0007669"/>
    <property type="project" value="UniProtKB-KW"/>
</dbReference>
<name>A0A165GQ66_XYLHT</name>
<dbReference type="InterPro" id="IPR017441">
    <property type="entry name" value="Protein_kinase_ATP_BS"/>
</dbReference>
<dbReference type="InterPro" id="IPR000719">
    <property type="entry name" value="Prot_kinase_dom"/>
</dbReference>
<dbReference type="PANTHER" id="PTHR47634:SF9">
    <property type="entry name" value="PROTEIN KINASE DOMAIN-CONTAINING PROTEIN-RELATED"/>
    <property type="match status" value="1"/>
</dbReference>
<comment type="catalytic activity">
    <reaction evidence="7">
        <text>L-threonyl-[protein] + ATP = O-phospho-L-threonyl-[protein] + ADP + H(+)</text>
        <dbReference type="Rhea" id="RHEA:46608"/>
        <dbReference type="Rhea" id="RHEA-COMP:11060"/>
        <dbReference type="Rhea" id="RHEA-COMP:11605"/>
        <dbReference type="ChEBI" id="CHEBI:15378"/>
        <dbReference type="ChEBI" id="CHEBI:30013"/>
        <dbReference type="ChEBI" id="CHEBI:30616"/>
        <dbReference type="ChEBI" id="CHEBI:61977"/>
        <dbReference type="ChEBI" id="CHEBI:456216"/>
        <dbReference type="EC" id="2.7.11.1"/>
    </reaction>
</comment>
<dbReference type="InterPro" id="IPR011009">
    <property type="entry name" value="Kinase-like_dom_sf"/>
</dbReference>
<evidence type="ECO:0000259" key="10">
    <source>
        <dbReference type="PROSITE" id="PS50011"/>
    </source>
</evidence>
<evidence type="ECO:0000256" key="3">
    <source>
        <dbReference type="ARBA" id="ARBA00022679"/>
    </source>
</evidence>
<dbReference type="STRING" id="1328760.A0A165GQ66"/>
<keyword evidence="5 11" id="KW-0418">Kinase</keyword>
<dbReference type="OrthoDB" id="4119926at2759"/>
<evidence type="ECO:0000313" key="11">
    <source>
        <dbReference type="EMBL" id="KZF22461.1"/>
    </source>
</evidence>
<protein>
    <recommendedName>
        <fullName evidence="1">non-specific serine/threonine protein kinase</fullName>
        <ecNumber evidence="1">2.7.11.1</ecNumber>
    </recommendedName>
</protein>
<dbReference type="SMART" id="SM00220">
    <property type="entry name" value="S_TKc"/>
    <property type="match status" value="1"/>
</dbReference>
<dbReference type="PANTHER" id="PTHR47634">
    <property type="entry name" value="PROTEIN KINASE DOMAIN-CONTAINING PROTEIN-RELATED"/>
    <property type="match status" value="1"/>
</dbReference>
<evidence type="ECO:0000313" key="12">
    <source>
        <dbReference type="Proteomes" id="UP000076632"/>
    </source>
</evidence>
<dbReference type="OMA" id="RTGCMIY"/>
<dbReference type="AlphaFoldDB" id="A0A165GQ66"/>
<evidence type="ECO:0000256" key="6">
    <source>
        <dbReference type="ARBA" id="ARBA00022840"/>
    </source>
</evidence>
<dbReference type="InterPro" id="IPR051334">
    <property type="entry name" value="SRPK"/>
</dbReference>
<evidence type="ECO:0000256" key="8">
    <source>
        <dbReference type="ARBA" id="ARBA00048679"/>
    </source>
</evidence>
<dbReference type="Proteomes" id="UP000076632">
    <property type="component" value="Unassembled WGS sequence"/>
</dbReference>
<feature type="binding site" evidence="9">
    <location>
        <position position="95"/>
    </location>
    <ligand>
        <name>ATP</name>
        <dbReference type="ChEBI" id="CHEBI:30616"/>
    </ligand>
</feature>
<dbReference type="GO" id="GO:0050684">
    <property type="term" value="P:regulation of mRNA processing"/>
    <property type="evidence" value="ECO:0007669"/>
    <property type="project" value="TreeGrafter"/>
</dbReference>
<dbReference type="SUPFAM" id="SSF56112">
    <property type="entry name" value="Protein kinase-like (PK-like)"/>
    <property type="match status" value="1"/>
</dbReference>